<evidence type="ECO:0000313" key="4">
    <source>
        <dbReference type="EMBL" id="SGZ57136.1"/>
    </source>
</evidence>
<dbReference type="Pfam" id="PF08661">
    <property type="entry name" value="Rep_fac-A_3"/>
    <property type="match status" value="1"/>
</dbReference>
<comment type="subcellular location">
    <subcellularLocation>
        <location evidence="1">Nucleus</location>
    </subcellularLocation>
</comment>
<keyword evidence="3" id="KW-0539">Nucleus</keyword>
<evidence type="ECO:0000256" key="2">
    <source>
        <dbReference type="ARBA" id="ARBA00009761"/>
    </source>
</evidence>
<dbReference type="STRING" id="45354.A0A1L0DMQ3"/>
<protein>
    <submittedName>
        <fullName evidence="4">CIC11C00000002509</fullName>
    </submittedName>
</protein>
<name>A0A1L0DMQ3_9ASCO</name>
<reference evidence="4 5" key="1">
    <citation type="submission" date="2016-10" db="EMBL/GenBank/DDBJ databases">
        <authorList>
            <person name="de Groot N.N."/>
        </authorList>
    </citation>
    <scope>NUCLEOTIDE SEQUENCE [LARGE SCALE GENOMIC DNA]</scope>
    <source>
        <strain evidence="4 5">CBS 141442</strain>
    </source>
</reference>
<proteinExistence type="inferred from homology"/>
<dbReference type="GO" id="GO:0006310">
    <property type="term" value="P:DNA recombination"/>
    <property type="evidence" value="ECO:0007669"/>
    <property type="project" value="InterPro"/>
</dbReference>
<dbReference type="CDD" id="cd04479">
    <property type="entry name" value="RPA3"/>
    <property type="match status" value="1"/>
</dbReference>
<accession>A0A1L0DMQ3</accession>
<dbReference type="GO" id="GO:0003677">
    <property type="term" value="F:DNA binding"/>
    <property type="evidence" value="ECO:0007669"/>
    <property type="project" value="InterPro"/>
</dbReference>
<gene>
    <name evidence="4" type="ORF">SAMEA4029010_CIC11G00000002509</name>
</gene>
<dbReference type="Proteomes" id="UP000182334">
    <property type="component" value="Chromosome VI"/>
</dbReference>
<dbReference type="InterPro" id="IPR013970">
    <property type="entry name" value="Rfa2"/>
</dbReference>
<evidence type="ECO:0000256" key="3">
    <source>
        <dbReference type="ARBA" id="ARBA00023242"/>
    </source>
</evidence>
<dbReference type="OrthoDB" id="188186at2759"/>
<keyword evidence="5" id="KW-1185">Reference proteome</keyword>
<organism evidence="4 5">
    <name type="scientific">Sungouiella intermedia</name>
    <dbReference type="NCBI Taxonomy" id="45354"/>
    <lineage>
        <taxon>Eukaryota</taxon>
        <taxon>Fungi</taxon>
        <taxon>Dikarya</taxon>
        <taxon>Ascomycota</taxon>
        <taxon>Saccharomycotina</taxon>
        <taxon>Pichiomycetes</taxon>
        <taxon>Metschnikowiaceae</taxon>
        <taxon>Sungouiella</taxon>
    </lineage>
</organism>
<comment type="similarity">
    <text evidence="2">Belongs to the replication factor A protein 3 family.</text>
</comment>
<sequence>MDAASVRVNSTTLREFAGRIVRVVGKVESFDGASELARLNAGGPVDVLVPPGSHLEEGKIYEIIGKASVSDFKINAYSMLEVSDNTNLDVANKLATYVQKVPELFYST</sequence>
<dbReference type="SUPFAM" id="SSF50249">
    <property type="entry name" value="Nucleic acid-binding proteins"/>
    <property type="match status" value="1"/>
</dbReference>
<dbReference type="AlphaFoldDB" id="A0A1L0DMQ3"/>
<dbReference type="GO" id="GO:0006260">
    <property type="term" value="P:DNA replication"/>
    <property type="evidence" value="ECO:0007669"/>
    <property type="project" value="InterPro"/>
</dbReference>
<dbReference type="EMBL" id="LT635761">
    <property type="protein sequence ID" value="SGZ57136.1"/>
    <property type="molecule type" value="Genomic_DNA"/>
</dbReference>
<dbReference type="GO" id="GO:0031981">
    <property type="term" value="C:nuclear lumen"/>
    <property type="evidence" value="ECO:0007669"/>
    <property type="project" value="UniProtKB-ARBA"/>
</dbReference>
<evidence type="ECO:0000313" key="5">
    <source>
        <dbReference type="Proteomes" id="UP000182334"/>
    </source>
</evidence>
<evidence type="ECO:0000256" key="1">
    <source>
        <dbReference type="ARBA" id="ARBA00004123"/>
    </source>
</evidence>
<dbReference type="Gene3D" id="2.40.50.140">
    <property type="entry name" value="Nucleic acid-binding proteins"/>
    <property type="match status" value="1"/>
</dbReference>
<dbReference type="GO" id="GO:0006281">
    <property type="term" value="P:DNA repair"/>
    <property type="evidence" value="ECO:0007669"/>
    <property type="project" value="InterPro"/>
</dbReference>
<dbReference type="InterPro" id="IPR012340">
    <property type="entry name" value="NA-bd_OB-fold"/>
</dbReference>